<comment type="caution">
    <text evidence="6">Lacks conserved residue(s) required for the propagation of feature annotation.</text>
</comment>
<reference evidence="7 8" key="1">
    <citation type="submission" date="2018-05" db="EMBL/GenBank/DDBJ databases">
        <title>Draft genome sequences of Dehalococcoides mccartyi strains RC and KS.</title>
        <authorList>
            <person name="Higgins S.A."/>
            <person name="Padilla-Crespo E."/>
            <person name="Loeffler F.E."/>
        </authorList>
    </citation>
    <scope>NUCLEOTIDE SEQUENCE [LARGE SCALE GENOMIC DNA]</scope>
    <source>
        <strain evidence="7 8">RC</strain>
    </source>
</reference>
<dbReference type="GO" id="GO:0032259">
    <property type="term" value="P:methylation"/>
    <property type="evidence" value="ECO:0007669"/>
    <property type="project" value="UniProtKB-KW"/>
</dbReference>
<dbReference type="AlphaFoldDB" id="A0A328EMP2"/>
<comment type="similarity">
    <text evidence="6">Belongs to the class I-like SAM-binding methyltransferase superfamily. C5-methyltransferase family.</text>
</comment>
<accession>A0A328EMP2</accession>
<organism evidence="7 8">
    <name type="scientific">Dehalococcoides mccartyi</name>
    <dbReference type="NCBI Taxonomy" id="61435"/>
    <lineage>
        <taxon>Bacteria</taxon>
        <taxon>Bacillati</taxon>
        <taxon>Chloroflexota</taxon>
        <taxon>Dehalococcoidia</taxon>
        <taxon>Dehalococcoidales</taxon>
        <taxon>Dehalococcoidaceae</taxon>
        <taxon>Dehalococcoides</taxon>
    </lineage>
</organism>
<evidence type="ECO:0000256" key="4">
    <source>
        <dbReference type="ARBA" id="ARBA00022691"/>
    </source>
</evidence>
<dbReference type="PANTHER" id="PTHR10629:SF52">
    <property type="entry name" value="DNA (CYTOSINE-5)-METHYLTRANSFERASE 1"/>
    <property type="match status" value="1"/>
</dbReference>
<keyword evidence="3 6" id="KW-0808">Transferase</keyword>
<dbReference type="GO" id="GO:0044027">
    <property type="term" value="P:negative regulation of gene expression via chromosomal CpG island methylation"/>
    <property type="evidence" value="ECO:0007669"/>
    <property type="project" value="TreeGrafter"/>
</dbReference>
<evidence type="ECO:0000256" key="1">
    <source>
        <dbReference type="ARBA" id="ARBA00011975"/>
    </source>
</evidence>
<dbReference type="PROSITE" id="PS51679">
    <property type="entry name" value="SAM_MT_C5"/>
    <property type="match status" value="1"/>
</dbReference>
<dbReference type="EC" id="2.1.1.37" evidence="1"/>
<dbReference type="Gene3D" id="3.90.120.10">
    <property type="entry name" value="DNA Methylase, subunit A, domain 2"/>
    <property type="match status" value="1"/>
</dbReference>
<evidence type="ECO:0000256" key="5">
    <source>
        <dbReference type="ARBA" id="ARBA00022747"/>
    </source>
</evidence>
<dbReference type="InterPro" id="IPR001525">
    <property type="entry name" value="C5_MeTfrase"/>
</dbReference>
<comment type="caution">
    <text evidence="7">The sequence shown here is derived from an EMBL/GenBank/DDBJ whole genome shotgun (WGS) entry which is preliminary data.</text>
</comment>
<sequence>MSSILLIGRVKIKSDSEKKQKDFDKDHRHFLYREYLKIIATHKPSVFVMENVPGILSSKVNGTNTFERILSDLKNPDKAISVLNGYPTQNNKESLTYNIYSLVRPSENANELQPADYIIKSESYGIPQARHRVILLGIRSDIQTRPGQLAQSSLPISMWEAISGLAKIRSKLSKEPDSNDLWKSVLHSIPQYKWFDDSKLEEPLKEMLKKACINDETPNNTGAEFIPGAVQVKFRPEWFGDRRIKGQCNHSSRSHIRGDLQRYFFASCFAEVYGRSPKIGDFPKELLPKHANVQKAIEESLFSDRFRVQVRYKPSTTITSHISKDGHYYIHPDVQQCRSLTVREAARLQTFPDNYLFEGPRTEQYHQVGNAVPPLLANQIAKVVYRLFTKYQKE</sequence>
<keyword evidence="5" id="KW-0680">Restriction system</keyword>
<proteinExistence type="inferred from homology"/>
<evidence type="ECO:0000313" key="8">
    <source>
        <dbReference type="Proteomes" id="UP000249146"/>
    </source>
</evidence>
<dbReference type="Gene3D" id="3.40.50.150">
    <property type="entry name" value="Vaccinia Virus protein VP39"/>
    <property type="match status" value="1"/>
</dbReference>
<dbReference type="EMBL" id="QGLC01000025">
    <property type="protein sequence ID" value="RAL68868.1"/>
    <property type="molecule type" value="Genomic_DNA"/>
</dbReference>
<dbReference type="Pfam" id="PF00145">
    <property type="entry name" value="DNA_methylase"/>
    <property type="match status" value="2"/>
</dbReference>
<dbReference type="GO" id="GO:0003886">
    <property type="term" value="F:DNA (cytosine-5-)-methyltransferase activity"/>
    <property type="evidence" value="ECO:0007669"/>
    <property type="project" value="UniProtKB-EC"/>
</dbReference>
<name>A0A328EMP2_9CHLR</name>
<dbReference type="SUPFAM" id="SSF53335">
    <property type="entry name" value="S-adenosyl-L-methionine-dependent methyltransferases"/>
    <property type="match status" value="1"/>
</dbReference>
<dbReference type="InterPro" id="IPR029063">
    <property type="entry name" value="SAM-dependent_MTases_sf"/>
</dbReference>
<protein>
    <recommendedName>
        <fullName evidence="1">DNA (cytosine-5-)-methyltransferase</fullName>
        <ecNumber evidence="1">2.1.1.37</ecNumber>
    </recommendedName>
</protein>
<keyword evidence="2 6" id="KW-0489">Methyltransferase</keyword>
<gene>
    <name evidence="7" type="ORF">C1G87_1641</name>
</gene>
<dbReference type="InterPro" id="IPR050390">
    <property type="entry name" value="C5-Methyltransferase"/>
</dbReference>
<evidence type="ECO:0000256" key="3">
    <source>
        <dbReference type="ARBA" id="ARBA00022679"/>
    </source>
</evidence>
<evidence type="ECO:0000313" key="7">
    <source>
        <dbReference type="EMBL" id="RAL68868.1"/>
    </source>
</evidence>
<keyword evidence="4 6" id="KW-0949">S-adenosyl-L-methionine</keyword>
<dbReference type="GO" id="GO:0003677">
    <property type="term" value="F:DNA binding"/>
    <property type="evidence" value="ECO:0007669"/>
    <property type="project" value="TreeGrafter"/>
</dbReference>
<dbReference type="GO" id="GO:0009307">
    <property type="term" value="P:DNA restriction-modification system"/>
    <property type="evidence" value="ECO:0007669"/>
    <property type="project" value="UniProtKB-KW"/>
</dbReference>
<evidence type="ECO:0000256" key="2">
    <source>
        <dbReference type="ARBA" id="ARBA00022603"/>
    </source>
</evidence>
<dbReference type="Proteomes" id="UP000249146">
    <property type="component" value="Unassembled WGS sequence"/>
</dbReference>
<evidence type="ECO:0000256" key="6">
    <source>
        <dbReference type="PROSITE-ProRule" id="PRU01016"/>
    </source>
</evidence>
<dbReference type="PANTHER" id="PTHR10629">
    <property type="entry name" value="CYTOSINE-SPECIFIC METHYLTRANSFERASE"/>
    <property type="match status" value="1"/>
</dbReference>